<protein>
    <submittedName>
        <fullName evidence="1">Uncharacterized protein</fullName>
    </submittedName>
</protein>
<dbReference type="AlphaFoldDB" id="A0A645JMU8"/>
<name>A0A645JMU8_9ZZZZ</name>
<proteinExistence type="predicted"/>
<organism evidence="1">
    <name type="scientific">bioreactor metagenome</name>
    <dbReference type="NCBI Taxonomy" id="1076179"/>
    <lineage>
        <taxon>unclassified sequences</taxon>
        <taxon>metagenomes</taxon>
        <taxon>ecological metagenomes</taxon>
    </lineage>
</organism>
<dbReference type="EMBL" id="VSSQ01146671">
    <property type="protein sequence ID" value="MPN64985.1"/>
    <property type="molecule type" value="Genomic_DNA"/>
</dbReference>
<accession>A0A645JMU8</accession>
<sequence>MRLYRFVYISIGGSRHGISFYHLFIAQRGKNHDDCGQQQGKGIHASGARSKDAVIIEHYRRSQIRQAEHDEQRQGKRALELRFLVLNLFAHYKTPQHRKK</sequence>
<reference evidence="1" key="1">
    <citation type="submission" date="2019-08" db="EMBL/GenBank/DDBJ databases">
        <authorList>
            <person name="Kucharzyk K."/>
            <person name="Murdoch R.W."/>
            <person name="Higgins S."/>
            <person name="Loffler F."/>
        </authorList>
    </citation>
    <scope>NUCLEOTIDE SEQUENCE</scope>
</reference>
<evidence type="ECO:0000313" key="1">
    <source>
        <dbReference type="EMBL" id="MPN64985.1"/>
    </source>
</evidence>
<gene>
    <name evidence="1" type="ORF">SDC9_212764</name>
</gene>
<comment type="caution">
    <text evidence="1">The sequence shown here is derived from an EMBL/GenBank/DDBJ whole genome shotgun (WGS) entry which is preliminary data.</text>
</comment>